<accession>A0A8H7NZF6</accession>
<feature type="compositionally biased region" description="Polar residues" evidence="1">
    <location>
        <begin position="22"/>
        <end position="31"/>
    </location>
</feature>
<sequence>MSTRPRPRPKPRRLPVAAAAASSTGPSSIVETSPPPVSAVVDLTIEDEDALFIRNRNRTAQTWKKLNRATEDSSGDEESIASPRRRKNQKKGHKEQSLPAWTRGSSAVNDLLSSDEYEEAIRRRIEAQTPNAKRVEQSAHPFNGNNKRPRSRSRSITPPPALPAHALQHARDAIREIMGIIPRAPSPTFDEEDSADVFELDPELACIRAQIRSQSDSFETPASQDTGGPPIVAVKVRWIPHPQNPAARSDVWGFKLNRVICDNLRVSYENKRVFPSATPHSLKIWSEAELEACDVRTYEYLQDNRRQRSLSVQPLDLADHLHSKARAPSPIPEESDDTGAESASDTFRLTLRSGKTKDIVLTVRPSTTCGAIVKAFLRKSGLAEQYPKPTAGQRKGKKGKPAEGPRLMLDGDKLDPASNIGAADLEDGDLVEVVGL</sequence>
<feature type="region of interest" description="Disordered" evidence="1">
    <location>
        <begin position="323"/>
        <end position="344"/>
    </location>
</feature>
<feature type="region of interest" description="Disordered" evidence="1">
    <location>
        <begin position="384"/>
        <end position="421"/>
    </location>
</feature>
<gene>
    <name evidence="3" type="ORF">IEO21_06696</name>
</gene>
<evidence type="ECO:0000313" key="3">
    <source>
        <dbReference type="EMBL" id="KAF9811030.1"/>
    </source>
</evidence>
<feature type="compositionally biased region" description="Basic residues" evidence="1">
    <location>
        <begin position="83"/>
        <end position="93"/>
    </location>
</feature>
<feature type="region of interest" description="Disordered" evidence="1">
    <location>
        <begin position="128"/>
        <end position="162"/>
    </location>
</feature>
<organism evidence="3 4">
    <name type="scientific">Rhodonia placenta</name>
    <dbReference type="NCBI Taxonomy" id="104341"/>
    <lineage>
        <taxon>Eukaryota</taxon>
        <taxon>Fungi</taxon>
        <taxon>Dikarya</taxon>
        <taxon>Basidiomycota</taxon>
        <taxon>Agaricomycotina</taxon>
        <taxon>Agaricomycetes</taxon>
        <taxon>Polyporales</taxon>
        <taxon>Adustoporiaceae</taxon>
        <taxon>Rhodonia</taxon>
    </lineage>
</organism>
<evidence type="ECO:0000313" key="4">
    <source>
        <dbReference type="Proteomes" id="UP000639403"/>
    </source>
</evidence>
<dbReference type="EMBL" id="JADOXO010000160">
    <property type="protein sequence ID" value="KAF9811030.1"/>
    <property type="molecule type" value="Genomic_DNA"/>
</dbReference>
<dbReference type="Proteomes" id="UP000639403">
    <property type="component" value="Unassembled WGS sequence"/>
</dbReference>
<feature type="region of interest" description="Disordered" evidence="1">
    <location>
        <begin position="56"/>
        <end position="106"/>
    </location>
</feature>
<dbReference type="CDD" id="cd17080">
    <property type="entry name" value="Ubl_SLD2_Esc2_like"/>
    <property type="match status" value="1"/>
</dbReference>
<evidence type="ECO:0000256" key="1">
    <source>
        <dbReference type="SAM" id="MobiDB-lite"/>
    </source>
</evidence>
<comment type="caution">
    <text evidence="3">The sequence shown here is derived from an EMBL/GenBank/DDBJ whole genome shotgun (WGS) entry which is preliminary data.</text>
</comment>
<dbReference type="InterPro" id="IPR000626">
    <property type="entry name" value="Ubiquitin-like_dom"/>
</dbReference>
<reference evidence="3" key="1">
    <citation type="submission" date="2020-11" db="EMBL/GenBank/DDBJ databases">
        <authorList>
            <person name="Koelle M."/>
            <person name="Horta M.A.C."/>
            <person name="Nowrousian M."/>
            <person name="Ohm R.A."/>
            <person name="Benz P."/>
            <person name="Pilgard A."/>
        </authorList>
    </citation>
    <scope>NUCLEOTIDE SEQUENCE</scope>
    <source>
        <strain evidence="3">FPRL280</strain>
    </source>
</reference>
<dbReference type="SUPFAM" id="SSF54236">
    <property type="entry name" value="Ubiquitin-like"/>
    <property type="match status" value="1"/>
</dbReference>
<evidence type="ECO:0000259" key="2">
    <source>
        <dbReference type="PROSITE" id="PS50053"/>
    </source>
</evidence>
<dbReference type="AlphaFoldDB" id="A0A8H7NZF6"/>
<dbReference type="InterPro" id="IPR029071">
    <property type="entry name" value="Ubiquitin-like_domsf"/>
</dbReference>
<proteinExistence type="predicted"/>
<name>A0A8H7NZF6_9APHY</name>
<feature type="region of interest" description="Disordered" evidence="1">
    <location>
        <begin position="1"/>
        <end position="36"/>
    </location>
</feature>
<feature type="domain" description="Ubiquitin-like" evidence="2">
    <location>
        <begin position="347"/>
        <end position="434"/>
    </location>
</feature>
<feature type="compositionally biased region" description="Basic residues" evidence="1">
    <location>
        <begin position="1"/>
        <end position="13"/>
    </location>
</feature>
<dbReference type="PROSITE" id="PS50053">
    <property type="entry name" value="UBIQUITIN_2"/>
    <property type="match status" value="1"/>
</dbReference>
<reference evidence="3" key="2">
    <citation type="journal article" name="Front. Microbiol.">
        <title>Degradative Capacity of Two Strains of Rhodonia placenta: From Phenotype to Genotype.</title>
        <authorList>
            <person name="Kolle M."/>
            <person name="Horta M.A.C."/>
            <person name="Nowrousian M."/>
            <person name="Ohm R.A."/>
            <person name="Benz J.P."/>
            <person name="Pilgard A."/>
        </authorList>
    </citation>
    <scope>NUCLEOTIDE SEQUENCE</scope>
    <source>
        <strain evidence="3">FPRL280</strain>
    </source>
</reference>
<protein>
    <recommendedName>
        <fullName evidence="2">Ubiquitin-like domain-containing protein</fullName>
    </recommendedName>
</protein>
<dbReference type="Gene3D" id="3.10.20.90">
    <property type="entry name" value="Phosphatidylinositol 3-kinase Catalytic Subunit, Chain A, domain 1"/>
    <property type="match status" value="1"/>
</dbReference>